<name>A0A0P6XJ09_9CHLR</name>
<dbReference type="HAMAP" id="MF_00034">
    <property type="entry name" value="RuvC"/>
    <property type="match status" value="1"/>
</dbReference>
<keyword evidence="7 13" id="KW-0378">Hydrolase</keyword>
<proteinExistence type="inferred from homology"/>
<sequence length="162" mass="17707">MIVVGIDPGVATTGYGVVRDTRDGIELVDYGIITTPPDMALAQRLLVLHQELQKIIQLHRPESSAVEKLFFQKNVTTAIAVGQARGVALLTLAENRIEVSEYTPLEVKQAVAGYGSADKKQVQYMVKAILNMEKIPSPDDAADALAIAICHLHSIRFKNLEK</sequence>
<dbReference type="PRINTS" id="PR00696">
    <property type="entry name" value="RSOLVASERUVC"/>
</dbReference>
<feature type="active site" evidence="13">
    <location>
        <position position="67"/>
    </location>
</feature>
<dbReference type="InterPro" id="IPR020563">
    <property type="entry name" value="X-over_junc_endoDNase_Mg_BS"/>
</dbReference>
<evidence type="ECO:0000256" key="11">
    <source>
        <dbReference type="ARBA" id="ARBA00023204"/>
    </source>
</evidence>
<dbReference type="GO" id="GO:0003677">
    <property type="term" value="F:DNA binding"/>
    <property type="evidence" value="ECO:0007669"/>
    <property type="project" value="UniProtKB-KW"/>
</dbReference>
<dbReference type="CDD" id="cd16962">
    <property type="entry name" value="RuvC"/>
    <property type="match status" value="1"/>
</dbReference>
<keyword evidence="9 13" id="KW-0238">DNA-binding</keyword>
<reference evidence="15 16" key="1">
    <citation type="submission" date="2015-07" db="EMBL/GenBank/DDBJ databases">
        <title>Draft genome of Bellilinea caldifistulae DSM 17877.</title>
        <authorList>
            <person name="Hemp J."/>
            <person name="Ward L.M."/>
            <person name="Pace L.A."/>
            <person name="Fischer W.W."/>
        </authorList>
    </citation>
    <scope>NUCLEOTIDE SEQUENCE [LARGE SCALE GENOMIC DNA]</scope>
    <source>
        <strain evidence="15 16">GOMI-1</strain>
    </source>
</reference>
<evidence type="ECO:0000256" key="13">
    <source>
        <dbReference type="HAMAP-Rule" id="MF_00034"/>
    </source>
</evidence>
<dbReference type="PROSITE" id="PS01321">
    <property type="entry name" value="RUVC"/>
    <property type="match status" value="1"/>
</dbReference>
<evidence type="ECO:0000256" key="7">
    <source>
        <dbReference type="ARBA" id="ARBA00022801"/>
    </source>
</evidence>
<dbReference type="GO" id="GO:0006310">
    <property type="term" value="P:DNA recombination"/>
    <property type="evidence" value="ECO:0007669"/>
    <property type="project" value="UniProtKB-UniRule"/>
</dbReference>
<comment type="catalytic activity">
    <reaction evidence="12 13">
        <text>Endonucleolytic cleavage at a junction such as a reciprocal single-stranded crossover between two homologous DNA duplexes (Holliday junction).</text>
        <dbReference type="EC" id="3.1.21.10"/>
    </reaction>
</comment>
<protein>
    <recommendedName>
        <fullName evidence="13 14">Crossover junction endodeoxyribonuclease RuvC</fullName>
        <ecNumber evidence="13 14">3.1.21.10</ecNumber>
    </recommendedName>
    <alternativeName>
        <fullName evidence="13">Holliday junction nuclease RuvC</fullName>
    </alternativeName>
    <alternativeName>
        <fullName evidence="13">Holliday junction resolvase RuvC</fullName>
    </alternativeName>
</protein>
<dbReference type="STRING" id="360411.AC812_10805"/>
<dbReference type="Gene3D" id="3.30.420.10">
    <property type="entry name" value="Ribonuclease H-like superfamily/Ribonuclease H"/>
    <property type="match status" value="1"/>
</dbReference>
<evidence type="ECO:0000256" key="4">
    <source>
        <dbReference type="ARBA" id="ARBA00022723"/>
    </source>
</evidence>
<dbReference type="InterPro" id="IPR002176">
    <property type="entry name" value="X-over_junc_endoDNase_RuvC"/>
</dbReference>
<evidence type="ECO:0000256" key="3">
    <source>
        <dbReference type="ARBA" id="ARBA00022722"/>
    </source>
</evidence>
<comment type="function">
    <text evidence="13">The RuvA-RuvB-RuvC complex processes Holliday junction (HJ) DNA during genetic recombination and DNA repair. Endonuclease that resolves HJ intermediates. Cleaves cruciform DNA by making single-stranded nicks across the HJ at symmetrical positions within the homologous arms, yielding a 5'-phosphate and a 3'-hydroxyl group; requires a central core of homology in the junction. The consensus cleavage sequence is 5'-(A/T)TT(C/G)-3'. Cleavage occurs on the 3'-side of the TT dinucleotide at the point of strand exchange. HJ branch migration catalyzed by RuvA-RuvB allows RuvC to scan DNA until it finds its consensus sequence, where it cleaves and resolves the cruciform DNA.</text>
</comment>
<evidence type="ECO:0000256" key="12">
    <source>
        <dbReference type="ARBA" id="ARBA00029354"/>
    </source>
</evidence>
<dbReference type="EMBL" id="LGHJ01000016">
    <property type="protein sequence ID" value="KPL74990.1"/>
    <property type="molecule type" value="Genomic_DNA"/>
</dbReference>
<evidence type="ECO:0000256" key="1">
    <source>
        <dbReference type="ARBA" id="ARBA00009518"/>
    </source>
</evidence>
<dbReference type="SUPFAM" id="SSF53098">
    <property type="entry name" value="Ribonuclease H-like"/>
    <property type="match status" value="1"/>
</dbReference>
<dbReference type="GO" id="GO:0006281">
    <property type="term" value="P:DNA repair"/>
    <property type="evidence" value="ECO:0007669"/>
    <property type="project" value="UniProtKB-UniRule"/>
</dbReference>
<evidence type="ECO:0000256" key="5">
    <source>
        <dbReference type="ARBA" id="ARBA00022759"/>
    </source>
</evidence>
<dbReference type="InterPro" id="IPR012337">
    <property type="entry name" value="RNaseH-like_sf"/>
</dbReference>
<accession>A0A0P6XJ09</accession>
<dbReference type="OrthoDB" id="9805499at2"/>
<dbReference type="InterPro" id="IPR036397">
    <property type="entry name" value="RNaseH_sf"/>
</dbReference>
<keyword evidence="2 13" id="KW-0963">Cytoplasm</keyword>
<evidence type="ECO:0000256" key="9">
    <source>
        <dbReference type="ARBA" id="ARBA00023125"/>
    </source>
</evidence>
<feature type="binding site" evidence="13">
    <location>
        <position position="140"/>
    </location>
    <ligand>
        <name>Mg(2+)</name>
        <dbReference type="ChEBI" id="CHEBI:18420"/>
        <label>1</label>
    </ligand>
</feature>
<dbReference type="GO" id="GO:0000287">
    <property type="term" value="F:magnesium ion binding"/>
    <property type="evidence" value="ECO:0007669"/>
    <property type="project" value="UniProtKB-UniRule"/>
</dbReference>
<dbReference type="Pfam" id="PF02075">
    <property type="entry name" value="RuvC"/>
    <property type="match status" value="1"/>
</dbReference>
<keyword evidence="11 13" id="KW-0234">DNA repair</keyword>
<dbReference type="GO" id="GO:0005737">
    <property type="term" value="C:cytoplasm"/>
    <property type="evidence" value="ECO:0007669"/>
    <property type="project" value="UniProtKB-SubCell"/>
</dbReference>
<keyword evidence="8 13" id="KW-0460">Magnesium</keyword>
<dbReference type="GO" id="GO:0008821">
    <property type="term" value="F:crossover junction DNA endonuclease activity"/>
    <property type="evidence" value="ECO:0007669"/>
    <property type="project" value="UniProtKB-UniRule"/>
</dbReference>
<dbReference type="FunFam" id="3.30.420.10:FF:000002">
    <property type="entry name" value="Crossover junction endodeoxyribonuclease RuvC"/>
    <property type="match status" value="1"/>
</dbReference>
<dbReference type="NCBIfam" id="TIGR00228">
    <property type="entry name" value="ruvC"/>
    <property type="match status" value="1"/>
</dbReference>
<dbReference type="NCBIfam" id="NF000711">
    <property type="entry name" value="PRK00039.2-1"/>
    <property type="match status" value="1"/>
</dbReference>
<comment type="similarity">
    <text evidence="1 13">Belongs to the RuvC family.</text>
</comment>
<keyword evidence="4 13" id="KW-0479">Metal-binding</keyword>
<dbReference type="AlphaFoldDB" id="A0A0P6XJ09"/>
<comment type="subcellular location">
    <subcellularLocation>
        <location evidence="13">Cytoplasm</location>
    </subcellularLocation>
</comment>
<keyword evidence="3 13" id="KW-0540">Nuclease</keyword>
<keyword evidence="6 13" id="KW-0227">DNA damage</keyword>
<evidence type="ECO:0000313" key="16">
    <source>
        <dbReference type="Proteomes" id="UP000050514"/>
    </source>
</evidence>
<dbReference type="PANTHER" id="PTHR30194:SF3">
    <property type="entry name" value="CROSSOVER JUNCTION ENDODEOXYRIBONUCLEASE RUVC"/>
    <property type="match status" value="1"/>
</dbReference>
<dbReference type="RefSeq" id="WP_061916085.1">
    <property type="nucleotide sequence ID" value="NZ_DF967971.1"/>
</dbReference>
<dbReference type="PATRIC" id="fig|360411.5.peg.2779"/>
<evidence type="ECO:0000256" key="10">
    <source>
        <dbReference type="ARBA" id="ARBA00023172"/>
    </source>
</evidence>
<comment type="subunit">
    <text evidence="13">Homodimer which binds Holliday junction (HJ) DNA. The HJ becomes 2-fold symmetrical on binding to RuvC with unstacked arms; it has a different conformation from HJ DNA in complex with RuvA. In the full resolvosome a probable DNA-RuvA(4)-RuvB(12)-RuvC(2) complex forms which resolves the HJ.</text>
</comment>
<evidence type="ECO:0000256" key="8">
    <source>
        <dbReference type="ARBA" id="ARBA00022842"/>
    </source>
</evidence>
<evidence type="ECO:0000256" key="2">
    <source>
        <dbReference type="ARBA" id="ARBA00022490"/>
    </source>
</evidence>
<feature type="binding site" evidence="13">
    <location>
        <position position="67"/>
    </location>
    <ligand>
        <name>Mg(2+)</name>
        <dbReference type="ChEBI" id="CHEBI:18420"/>
        <label>2</label>
    </ligand>
</feature>
<keyword evidence="10 13" id="KW-0233">DNA recombination</keyword>
<organism evidence="15 16">
    <name type="scientific">Bellilinea caldifistulae</name>
    <dbReference type="NCBI Taxonomy" id="360411"/>
    <lineage>
        <taxon>Bacteria</taxon>
        <taxon>Bacillati</taxon>
        <taxon>Chloroflexota</taxon>
        <taxon>Anaerolineae</taxon>
        <taxon>Anaerolineales</taxon>
        <taxon>Anaerolineaceae</taxon>
        <taxon>Bellilinea</taxon>
    </lineage>
</organism>
<comment type="caution">
    <text evidence="15">The sequence shown here is derived from an EMBL/GenBank/DDBJ whole genome shotgun (WGS) entry which is preliminary data.</text>
</comment>
<feature type="binding site" evidence="13">
    <location>
        <position position="7"/>
    </location>
    <ligand>
        <name>Mg(2+)</name>
        <dbReference type="ChEBI" id="CHEBI:18420"/>
        <label>1</label>
    </ligand>
</feature>
<evidence type="ECO:0000256" key="6">
    <source>
        <dbReference type="ARBA" id="ARBA00022763"/>
    </source>
</evidence>
<dbReference type="Proteomes" id="UP000050514">
    <property type="component" value="Unassembled WGS sequence"/>
</dbReference>
<comment type="cofactor">
    <cofactor evidence="13">
        <name>Mg(2+)</name>
        <dbReference type="ChEBI" id="CHEBI:18420"/>
    </cofactor>
    <text evidence="13">Binds 2 Mg(2+) ion per subunit.</text>
</comment>
<feature type="active site" evidence="13">
    <location>
        <position position="140"/>
    </location>
</feature>
<gene>
    <name evidence="13" type="primary">ruvC</name>
    <name evidence="15" type="ORF">AC812_10805</name>
</gene>
<feature type="active site" evidence="13">
    <location>
        <position position="7"/>
    </location>
</feature>
<dbReference type="PANTHER" id="PTHR30194">
    <property type="entry name" value="CROSSOVER JUNCTION ENDODEOXYRIBONUCLEASE RUVC"/>
    <property type="match status" value="1"/>
</dbReference>
<evidence type="ECO:0000256" key="14">
    <source>
        <dbReference type="NCBIfam" id="TIGR00228"/>
    </source>
</evidence>
<keyword evidence="16" id="KW-1185">Reference proteome</keyword>
<dbReference type="GO" id="GO:0048476">
    <property type="term" value="C:Holliday junction resolvase complex"/>
    <property type="evidence" value="ECO:0007669"/>
    <property type="project" value="UniProtKB-UniRule"/>
</dbReference>
<evidence type="ECO:0000313" key="15">
    <source>
        <dbReference type="EMBL" id="KPL74990.1"/>
    </source>
</evidence>
<keyword evidence="5 13" id="KW-0255">Endonuclease</keyword>
<dbReference type="EC" id="3.1.21.10" evidence="13 14"/>